<dbReference type="OrthoDB" id="267258at2"/>
<dbReference type="EMBL" id="CP001848">
    <property type="protein sequence ID" value="ADB16067.1"/>
    <property type="molecule type" value="Genomic_DNA"/>
</dbReference>
<proteinExistence type="predicted"/>
<reference evidence="2 3" key="1">
    <citation type="journal article" date="2009" name="Stand. Genomic Sci.">
        <title>Complete genome sequence of Pirellula staleyi type strain (ATCC 27377).</title>
        <authorList>
            <person name="Clum A."/>
            <person name="Tindall B.J."/>
            <person name="Sikorski J."/>
            <person name="Ivanova N."/>
            <person name="Mavrommatis K."/>
            <person name="Lucas S."/>
            <person name="Glavina del Rio T."/>
            <person name="Nolan M."/>
            <person name="Chen F."/>
            <person name="Tice H."/>
            <person name="Pitluck S."/>
            <person name="Cheng J.F."/>
            <person name="Chertkov O."/>
            <person name="Brettin T."/>
            <person name="Han C."/>
            <person name="Detter J.C."/>
            <person name="Kuske C."/>
            <person name="Bruce D."/>
            <person name="Goodwin L."/>
            <person name="Ovchinikova G."/>
            <person name="Pati A."/>
            <person name="Mikhailova N."/>
            <person name="Chen A."/>
            <person name="Palaniappan K."/>
            <person name="Land M."/>
            <person name="Hauser L."/>
            <person name="Chang Y.J."/>
            <person name="Jeffries C.D."/>
            <person name="Chain P."/>
            <person name="Rohde M."/>
            <person name="Goker M."/>
            <person name="Bristow J."/>
            <person name="Eisen J.A."/>
            <person name="Markowitz V."/>
            <person name="Hugenholtz P."/>
            <person name="Kyrpides N.C."/>
            <person name="Klenk H.P."/>
            <person name="Lapidus A."/>
        </authorList>
    </citation>
    <scope>NUCLEOTIDE SEQUENCE [LARGE SCALE GENOMIC DNA]</scope>
    <source>
        <strain evidence="3">ATCC 27377 / DSM 6068 / ICPB 4128</strain>
    </source>
</reference>
<dbReference type="STRING" id="530564.Psta_1391"/>
<organism evidence="2 3">
    <name type="scientific">Pirellula staleyi (strain ATCC 27377 / DSM 6068 / ICPB 4128)</name>
    <name type="common">Pirella staleyi</name>
    <dbReference type="NCBI Taxonomy" id="530564"/>
    <lineage>
        <taxon>Bacteria</taxon>
        <taxon>Pseudomonadati</taxon>
        <taxon>Planctomycetota</taxon>
        <taxon>Planctomycetia</taxon>
        <taxon>Pirellulales</taxon>
        <taxon>Pirellulaceae</taxon>
        <taxon>Pirellula</taxon>
    </lineage>
</organism>
<evidence type="ECO:0000256" key="1">
    <source>
        <dbReference type="SAM" id="Phobius"/>
    </source>
</evidence>
<evidence type="ECO:0000313" key="2">
    <source>
        <dbReference type="EMBL" id="ADB16067.1"/>
    </source>
</evidence>
<dbReference type="HOGENOM" id="CLU_1766297_0_0_0"/>
<protein>
    <submittedName>
        <fullName evidence="2">Uncharacterized protein</fullName>
    </submittedName>
</protein>
<dbReference type="AlphaFoldDB" id="D2QWW3"/>
<dbReference type="KEGG" id="psl:Psta_1391"/>
<evidence type="ECO:0000313" key="3">
    <source>
        <dbReference type="Proteomes" id="UP000001887"/>
    </source>
</evidence>
<gene>
    <name evidence="2" type="ordered locus">Psta_1391</name>
</gene>
<keyword evidence="3" id="KW-1185">Reference proteome</keyword>
<accession>D2QWW3</accession>
<keyword evidence="1" id="KW-0472">Membrane</keyword>
<feature type="transmembrane region" description="Helical" evidence="1">
    <location>
        <begin position="99"/>
        <end position="119"/>
    </location>
</feature>
<sequence precursor="true">MKQWLLIAANLVWVSSLALGWLSMEINAREQYVSISDRCHLSVRSFQIILFNRADCGPYTGGIIKFAESKYPLVSMDQGWGYWSIELKARCDPLPLRSVYYSLCWPLTLLVFAPMITGYRAAKWILYRHHSNTKKQNMASRYALVRS</sequence>
<keyword evidence="1" id="KW-0812">Transmembrane</keyword>
<name>D2QWW3_PIRSD</name>
<dbReference type="Proteomes" id="UP000001887">
    <property type="component" value="Chromosome"/>
</dbReference>
<keyword evidence="1" id="KW-1133">Transmembrane helix</keyword>